<comment type="cofactor">
    <cofactor evidence="1 6">
        <name>pyridoxal 5'-phosphate</name>
        <dbReference type="ChEBI" id="CHEBI:597326"/>
    </cofactor>
</comment>
<dbReference type="Proteomes" id="UP001518140">
    <property type="component" value="Unassembled WGS sequence"/>
</dbReference>
<dbReference type="InterPro" id="IPR004839">
    <property type="entry name" value="Aminotransferase_I/II_large"/>
</dbReference>
<dbReference type="CDD" id="cd00609">
    <property type="entry name" value="AAT_like"/>
    <property type="match status" value="1"/>
</dbReference>
<organism evidence="8 9">
    <name type="scientific">Streptomyces ureilyticus</name>
    <dbReference type="NCBI Taxonomy" id="1775131"/>
    <lineage>
        <taxon>Bacteria</taxon>
        <taxon>Bacillati</taxon>
        <taxon>Actinomycetota</taxon>
        <taxon>Actinomycetes</taxon>
        <taxon>Kitasatosporales</taxon>
        <taxon>Streptomycetaceae</taxon>
        <taxon>Streptomyces</taxon>
    </lineage>
</organism>
<dbReference type="Pfam" id="PF00155">
    <property type="entry name" value="Aminotran_1_2"/>
    <property type="match status" value="1"/>
</dbReference>
<dbReference type="Gene3D" id="3.90.1150.10">
    <property type="entry name" value="Aspartate Aminotransferase, domain 1"/>
    <property type="match status" value="1"/>
</dbReference>
<dbReference type="RefSeq" id="WP_165342174.1">
    <property type="nucleotide sequence ID" value="NZ_JAAKZX010000096.1"/>
</dbReference>
<accession>A0ABX0DY97</accession>
<dbReference type="InterPro" id="IPR004838">
    <property type="entry name" value="NHTrfase_class1_PyrdxlP-BS"/>
</dbReference>
<dbReference type="InterPro" id="IPR015421">
    <property type="entry name" value="PyrdxlP-dep_Trfase_major"/>
</dbReference>
<dbReference type="InterPro" id="IPR015422">
    <property type="entry name" value="PyrdxlP-dep_Trfase_small"/>
</dbReference>
<reference evidence="8 9" key="1">
    <citation type="submission" date="2020-02" db="EMBL/GenBank/DDBJ databases">
        <title>Whole-genome analyses of novel actinobacteria.</title>
        <authorList>
            <person name="Sahin N."/>
            <person name="Tokatli A."/>
        </authorList>
    </citation>
    <scope>NUCLEOTIDE SEQUENCE [LARGE SCALE GENOMIC DNA]</scope>
    <source>
        <strain evidence="8 9">YC419</strain>
    </source>
</reference>
<dbReference type="EC" id="2.6.1.-" evidence="6"/>
<protein>
    <recommendedName>
        <fullName evidence="6">Aminotransferase</fullName>
        <ecNumber evidence="6">2.6.1.-</ecNumber>
    </recommendedName>
</protein>
<comment type="caution">
    <text evidence="8">The sequence shown here is derived from an EMBL/GenBank/DDBJ whole genome shotgun (WGS) entry which is preliminary data.</text>
</comment>
<dbReference type="InterPro" id="IPR015424">
    <property type="entry name" value="PyrdxlP-dep_Trfase"/>
</dbReference>
<dbReference type="SUPFAM" id="SSF53383">
    <property type="entry name" value="PLP-dependent transferases"/>
    <property type="match status" value="1"/>
</dbReference>
<evidence type="ECO:0000256" key="3">
    <source>
        <dbReference type="ARBA" id="ARBA00022576"/>
    </source>
</evidence>
<sequence>MNDDPGSATSAPFLHEKAPAADPIDLSSGQILEPLPEIARAAVRRMLDSPRVAAYAPGTGATELRSAVAHHYRLRTGTAVDAEHITITAGGRHGLFAAIAAVARDGEILVPAPYWSHYPTVVQLAGATAVAVPGDPEHGLLVDPERLDAARTRRTRAVLVNSPVNPSGAGYDEERMRSLRGWAADRDIRLIIDDIYWAYGPDVDNRVQPGPHEVVIGGASKVYALAGLRVGWVWADPRLTAEVREIVEHTTGPVSGPAQAAAAAVLRHENDAVGTSAATGDGVARRAAELATQRAVALEAMSAVPYLKPLPAAGGIYLCLDASQALARRLLGADDDQQLCRALRREAGVGLRAGSTFGMPGHLRLCVAEPHDVLRTAARRLTSCLTAAAELSLTTVGEA</sequence>
<keyword evidence="9" id="KW-1185">Reference proteome</keyword>
<name>A0ABX0DY97_9ACTN</name>
<evidence type="ECO:0000256" key="6">
    <source>
        <dbReference type="RuleBase" id="RU000481"/>
    </source>
</evidence>
<evidence type="ECO:0000256" key="5">
    <source>
        <dbReference type="ARBA" id="ARBA00022898"/>
    </source>
</evidence>
<evidence type="ECO:0000313" key="9">
    <source>
        <dbReference type="Proteomes" id="UP001518140"/>
    </source>
</evidence>
<dbReference type="PANTHER" id="PTHR46383">
    <property type="entry name" value="ASPARTATE AMINOTRANSFERASE"/>
    <property type="match status" value="1"/>
</dbReference>
<proteinExistence type="inferred from homology"/>
<evidence type="ECO:0000256" key="4">
    <source>
        <dbReference type="ARBA" id="ARBA00022679"/>
    </source>
</evidence>
<evidence type="ECO:0000313" key="8">
    <source>
        <dbReference type="EMBL" id="NGO45620.1"/>
    </source>
</evidence>
<dbReference type="Gene3D" id="3.40.640.10">
    <property type="entry name" value="Type I PLP-dependent aspartate aminotransferase-like (Major domain)"/>
    <property type="match status" value="1"/>
</dbReference>
<dbReference type="GO" id="GO:0008483">
    <property type="term" value="F:transaminase activity"/>
    <property type="evidence" value="ECO:0007669"/>
    <property type="project" value="UniProtKB-KW"/>
</dbReference>
<keyword evidence="3 6" id="KW-0032">Aminotransferase</keyword>
<evidence type="ECO:0000259" key="7">
    <source>
        <dbReference type="Pfam" id="PF00155"/>
    </source>
</evidence>
<keyword evidence="4 6" id="KW-0808">Transferase</keyword>
<dbReference type="EMBL" id="JAAKZX010000096">
    <property type="protein sequence ID" value="NGO45620.1"/>
    <property type="molecule type" value="Genomic_DNA"/>
</dbReference>
<dbReference type="PROSITE" id="PS00105">
    <property type="entry name" value="AA_TRANSFER_CLASS_1"/>
    <property type="match status" value="1"/>
</dbReference>
<comment type="similarity">
    <text evidence="2 6">Belongs to the class-I pyridoxal-phosphate-dependent aminotransferase family.</text>
</comment>
<keyword evidence="5" id="KW-0663">Pyridoxal phosphate</keyword>
<feature type="domain" description="Aminotransferase class I/classII large" evidence="7">
    <location>
        <begin position="22"/>
        <end position="381"/>
    </location>
</feature>
<evidence type="ECO:0000256" key="2">
    <source>
        <dbReference type="ARBA" id="ARBA00007441"/>
    </source>
</evidence>
<evidence type="ECO:0000256" key="1">
    <source>
        <dbReference type="ARBA" id="ARBA00001933"/>
    </source>
</evidence>
<dbReference type="InterPro" id="IPR050596">
    <property type="entry name" value="AspAT/PAT-like"/>
</dbReference>
<gene>
    <name evidence="8" type="ORF">G6048_26925</name>
</gene>
<dbReference type="PANTHER" id="PTHR46383:SF1">
    <property type="entry name" value="ASPARTATE AMINOTRANSFERASE"/>
    <property type="match status" value="1"/>
</dbReference>